<feature type="region of interest" description="Disordered" evidence="1">
    <location>
        <begin position="1305"/>
        <end position="1332"/>
    </location>
</feature>
<evidence type="ECO:0000259" key="2">
    <source>
        <dbReference type="PROSITE" id="PS50918"/>
    </source>
</evidence>
<dbReference type="PANTHER" id="PTHR23509">
    <property type="entry name" value="PA-PL1 PHOSPHOLIPASE FAMILY"/>
    <property type="match status" value="1"/>
</dbReference>
<protein>
    <submittedName>
        <fullName evidence="3">(diamondback moth) hypothetical protein</fullName>
    </submittedName>
</protein>
<dbReference type="GO" id="GO:0030134">
    <property type="term" value="C:COPII-coated ER to Golgi transport vesicle"/>
    <property type="evidence" value="ECO:0007669"/>
    <property type="project" value="TreeGrafter"/>
</dbReference>
<gene>
    <name evidence="3" type="ORF">PLXY2_LOCUS6923</name>
</gene>
<accession>A0A8S4EV71</accession>
<name>A0A8S4EV71_PLUXY</name>
<feature type="compositionally biased region" description="Polar residues" evidence="1">
    <location>
        <begin position="531"/>
        <end position="553"/>
    </location>
</feature>
<feature type="region of interest" description="Disordered" evidence="1">
    <location>
        <begin position="1635"/>
        <end position="1678"/>
    </location>
</feature>
<proteinExistence type="predicted"/>
<keyword evidence="4" id="KW-1185">Reference proteome</keyword>
<sequence>MERDTCSCKVEQVTPRPELNPTQSSYNCCRYTDAQSDQPENVNKPSGDATHATQHIPQATHTDNTPPKQKPKDDFDVNEYFARLQGTRYVSAPINTATDQVATIDATEENLEEINLNEAAIDETQQSITADIAQNFSQLPTVLPQVASAVFSSFSSMLSMKSREQTPDVARVVTGYQDVGFERSEEVVVKDAGLPPRESVGGASQFRITTKKKAYAQIPGLSTEGHIQNPVPPQGFSLPPSVPQYSNQPAFFTPAPQDNAASFNVQSHTMPPMAPNHPTQLNISSNVTNESPASTVYASSSSHSIPMFTPSMTTQAGSLTAINKQENDTTLYSPPQEFMSKSASVTMFTPPVMSQSGMESSVLPPQTGSHPDVVQIATSQHNLISPPLADLGAISRPQPPGQAIIPPPTMFSNIPRRESTTDVKSVLPPSVARRISANQPLMKPTSAVAPCGVNIFVPSAVGAEQTPAAAPQSYSQSVPPPAFYNPTSAVSPPEPPKPDAVNVSAPPQNISYPPTFFTPSQSTPIEPPKDFSSSASYSGPQAENNSNLNQNPSGAIPPPMFFNPGSVATSIEPPNSATYSTPMNMEPAKPAFDPIAFIAQQPPEPPKVVPEPPKMASGNINFRMAKKRPQYYAGPIEGVGAISNNVKPVLAPVETANTYQGALFTPQAAHPDNPTPSQSQPYLPPSVPFEQASVPFDISKPSNTNIVPSVPYDLSQNQYNAPQQQYNTSFDLSRQTTDTYEPPREEAKGFGLIGSLKSKLSSIDINKLQNTVTTFFDPAYNSENSATESYQQNQGQQNPGMAQDQSCFSNLEIYVPYSATPTYSGPPQPQNVIAHSQTYGTNQYYPNTQEHTYENVTYPITNYPQRETNQIQDNVQGSQQPTSNDLINIFPYTQEAGQNPLQSIPTQHYFVNQQVTNENRGFMTGFNTSNQQTSSYFSEPAISNINLQNQTTTTPASSVEGTFYGDRSDAIIAENLNRNIKQLNTINTADFNVDDKEDNSKDLEVTPVEQQSATDIIPPPTFGISSVVGFNRQEMNELQLKTDNAAAGFYGPDTDNSFGKKNSATFFDDIDRSVKDTVNDDKTDECQNQHDDGINICETCREVNQPEKGDADFTSQLIENITSPIQLSNPVEVPFTENNTYEDSRRDFFNNQRSEFAEDTAKTKQELINPLDANKYDQILNYNIDKSEVRNYGWCTNKSQEPDSDVQLDHDYSFQPDPNSIGFFSNNSLFFDDILTNASDEIKAELKNAHDESPTNITRQASIPTAPPAEDLDDSKSDETGGLDVQLIEQDAKQDFPDFEEFVIEPSETDDDKIEVKEREKTSEDPSEGIDSFTNRVEKFKHLGESETDLVKKPILEVPTSISPAITIASYFDTGNYAAETHYRNSLTSPSSVNAFLGSPNQSSSSIHTVLSGNNTDNIFKAEKPFEASLITPDPSAPFYPDDIRNPRIPETTTQTPTTCTVSYGHTELTSSVTYGSSSLMTSATFGSSKDIMKAEEIAIGAELPDAHLADLIKDIKLCEETPMKLPAFASAFQNKFLVDTEEQTEMKEVERANDKPAFNVSANVLANLQPVLDVPKMAQSPIAPTNLPDPKNFFSSAVEAKTENTSSDAGCNRLASYFATPAKNTDHTKSFFELSQSQDHLRKEDSQNRRWENTQSDKSFFDEKEETEEPSKPDPKVHKTFFELSKNKDQQKVQATAENKANINEEDSYNRRWENTQSDKSFFKETPEVQEPIKPEPNNKMFFELNQNKDQQKAQATAEYNADINFMKTLTSLDNYVPNQEQVVRTVNYFTIEYDNSFIDRTIPEDLKYAHSNGDGIVEYADYKSETVNNTNTELEETTINYTEDERIIVNCKQCCKFISNRVKNVAKINVNSEEGRVKKGVNEVDSAKGPGDMSNSANIDAVAGKPANDSFDLTMEDNGDETLDMMNDARSQAEYSPVKHHWFYRVDLDGKSTWKGFSVADSRSLERAFNSADLNESTVVPTDGGRFDVNVMGRLRVAVYWSDKPTNVRRCSWFYKGTTDSRYVPYSESIAEKLEEEYRLAATTGVWHRRLSLPNRELVVLHGPAVMAHLQPGAADAWTTPAGTIKDATPLQRIIP</sequence>
<organism evidence="3 4">
    <name type="scientific">Plutella xylostella</name>
    <name type="common">Diamondback moth</name>
    <name type="synonym">Plutella maculipennis</name>
    <dbReference type="NCBI Taxonomy" id="51655"/>
    <lineage>
        <taxon>Eukaryota</taxon>
        <taxon>Metazoa</taxon>
        <taxon>Ecdysozoa</taxon>
        <taxon>Arthropoda</taxon>
        <taxon>Hexapoda</taxon>
        <taxon>Insecta</taxon>
        <taxon>Pterygota</taxon>
        <taxon>Neoptera</taxon>
        <taxon>Endopterygota</taxon>
        <taxon>Lepidoptera</taxon>
        <taxon>Glossata</taxon>
        <taxon>Ditrysia</taxon>
        <taxon>Yponomeutoidea</taxon>
        <taxon>Plutellidae</taxon>
        <taxon>Plutella</taxon>
    </lineage>
</organism>
<feature type="compositionally biased region" description="Basic and acidic residues" evidence="1">
    <location>
        <begin position="1640"/>
        <end position="1653"/>
    </location>
</feature>
<feature type="compositionally biased region" description="Low complexity" evidence="1">
    <location>
        <begin position="513"/>
        <end position="524"/>
    </location>
</feature>
<dbReference type="Pfam" id="PF23464">
    <property type="entry name" value="WWE_3"/>
    <property type="match status" value="1"/>
</dbReference>
<evidence type="ECO:0000256" key="1">
    <source>
        <dbReference type="SAM" id="MobiDB-lite"/>
    </source>
</evidence>
<dbReference type="EMBL" id="CAJHNJ030000023">
    <property type="protein sequence ID" value="CAG9120011.1"/>
    <property type="molecule type" value="Genomic_DNA"/>
</dbReference>
<feature type="compositionally biased region" description="Polar residues" evidence="1">
    <location>
        <begin position="1693"/>
        <end position="1703"/>
    </location>
</feature>
<feature type="region of interest" description="Disordered" evidence="1">
    <location>
        <begin position="1247"/>
        <end position="1280"/>
    </location>
</feature>
<dbReference type="InterPro" id="IPR057825">
    <property type="entry name" value="WWE_SEC23-DDH2"/>
</dbReference>
<feature type="region of interest" description="Disordered" evidence="1">
    <location>
        <begin position="1"/>
        <end position="51"/>
    </location>
</feature>
<dbReference type="GO" id="GO:0004620">
    <property type="term" value="F:phospholipase activity"/>
    <property type="evidence" value="ECO:0007669"/>
    <property type="project" value="TreeGrafter"/>
</dbReference>
<dbReference type="Pfam" id="PF02825">
    <property type="entry name" value="WWE"/>
    <property type="match status" value="1"/>
</dbReference>
<feature type="domain" description="WWE" evidence="2">
    <location>
        <begin position="1930"/>
        <end position="2012"/>
    </location>
</feature>
<comment type="caution">
    <text evidence="3">The sequence shown here is derived from an EMBL/GenBank/DDBJ whole genome shotgun (WGS) entry which is preliminary data.</text>
</comment>
<dbReference type="PROSITE" id="PS50918">
    <property type="entry name" value="WWE"/>
    <property type="match status" value="1"/>
</dbReference>
<feature type="region of interest" description="Disordered" evidence="1">
    <location>
        <begin position="471"/>
        <end position="563"/>
    </location>
</feature>
<dbReference type="Proteomes" id="UP000653454">
    <property type="component" value="Unassembled WGS sequence"/>
</dbReference>
<reference evidence="3" key="1">
    <citation type="submission" date="2020-11" db="EMBL/GenBank/DDBJ databases">
        <authorList>
            <person name="Whiteford S."/>
        </authorList>
    </citation>
    <scope>NUCLEOTIDE SEQUENCE</scope>
</reference>
<feature type="compositionally biased region" description="Basic and acidic residues" evidence="1">
    <location>
        <begin position="1314"/>
        <end position="1324"/>
    </location>
</feature>
<evidence type="ECO:0000313" key="3">
    <source>
        <dbReference type="EMBL" id="CAG9120011.1"/>
    </source>
</evidence>
<feature type="region of interest" description="Disordered" evidence="1">
    <location>
        <begin position="1689"/>
        <end position="1708"/>
    </location>
</feature>
<dbReference type="InterPro" id="IPR004170">
    <property type="entry name" value="WWE_dom"/>
</dbReference>
<dbReference type="InterPro" id="IPR058055">
    <property type="entry name" value="PA-PLA1"/>
</dbReference>
<feature type="compositionally biased region" description="Polar residues" evidence="1">
    <location>
        <begin position="1254"/>
        <end position="1263"/>
    </location>
</feature>
<feature type="compositionally biased region" description="Polar residues" evidence="1">
    <location>
        <begin position="20"/>
        <end position="44"/>
    </location>
</feature>
<evidence type="ECO:0000313" key="4">
    <source>
        <dbReference type="Proteomes" id="UP000653454"/>
    </source>
</evidence>
<dbReference type="PANTHER" id="PTHR23509:SF10">
    <property type="entry name" value="LD21067P"/>
    <property type="match status" value="1"/>
</dbReference>